<sequence length="250" mass="25721">MAVLVVQHVPGEGPYAIAVALEAAGLSVRHCRVWEGDVVPADLDGVAALVVMGGPMSAYSDEGFPTRSAEIALLQGALASGVPVLGVCLGAQLLAVAAGGGAHPGSGGQIGWGKVELTAEAQRDPLFAGLPERLGVLHWHDDTMALPVGATTLASCERYPVQAFRAGSSAWGLQFHLEADTDAVSAFVEAFPHDADSAPGGGEGIREAAPAWLDELGPSRDRLLDRFAALCATRAGHNAIRTSFTPRTDA</sequence>
<dbReference type="InterPro" id="IPR044992">
    <property type="entry name" value="ChyE-like"/>
</dbReference>
<dbReference type="InterPro" id="IPR029062">
    <property type="entry name" value="Class_I_gatase-like"/>
</dbReference>
<dbReference type="Gene3D" id="3.40.50.880">
    <property type="match status" value="1"/>
</dbReference>
<dbReference type="Proteomes" id="UP001431429">
    <property type="component" value="Unassembled WGS sequence"/>
</dbReference>
<accession>A0ABT0UIY5</accession>
<name>A0ABT0UIY5_9ACTN</name>
<organism evidence="2 3">
    <name type="scientific">Streptomyces albipurpureus</name>
    <dbReference type="NCBI Taxonomy" id="2897419"/>
    <lineage>
        <taxon>Bacteria</taxon>
        <taxon>Bacillati</taxon>
        <taxon>Actinomycetota</taxon>
        <taxon>Actinomycetes</taxon>
        <taxon>Kitasatosporales</taxon>
        <taxon>Streptomycetaceae</taxon>
        <taxon>Streptomyces</taxon>
    </lineage>
</organism>
<dbReference type="PANTHER" id="PTHR42695:SF5">
    <property type="entry name" value="GLUTAMINE AMIDOTRANSFERASE YLR126C-RELATED"/>
    <property type="match status" value="1"/>
</dbReference>
<proteinExistence type="predicted"/>
<evidence type="ECO:0000259" key="1">
    <source>
        <dbReference type="Pfam" id="PF00117"/>
    </source>
</evidence>
<evidence type="ECO:0000313" key="3">
    <source>
        <dbReference type="Proteomes" id="UP001431429"/>
    </source>
</evidence>
<dbReference type="SUPFAM" id="SSF52317">
    <property type="entry name" value="Class I glutamine amidotransferase-like"/>
    <property type="match status" value="1"/>
</dbReference>
<evidence type="ECO:0000313" key="2">
    <source>
        <dbReference type="EMBL" id="MCM2387266.1"/>
    </source>
</evidence>
<reference evidence="2" key="1">
    <citation type="submission" date="2022-06" db="EMBL/GenBank/DDBJ databases">
        <title>Genome public.</title>
        <authorList>
            <person name="Sun Q."/>
        </authorList>
    </citation>
    <scope>NUCLEOTIDE SEQUENCE</scope>
    <source>
        <strain evidence="2">CWNU-1</strain>
    </source>
</reference>
<comment type="caution">
    <text evidence="2">The sequence shown here is derived from an EMBL/GenBank/DDBJ whole genome shotgun (WGS) entry which is preliminary data.</text>
</comment>
<dbReference type="EMBL" id="JAMQAW010000002">
    <property type="protein sequence ID" value="MCM2387266.1"/>
    <property type="molecule type" value="Genomic_DNA"/>
</dbReference>
<dbReference type="PANTHER" id="PTHR42695">
    <property type="entry name" value="GLUTAMINE AMIDOTRANSFERASE YLR126C-RELATED"/>
    <property type="match status" value="1"/>
</dbReference>
<keyword evidence="2" id="KW-0315">Glutamine amidotransferase</keyword>
<dbReference type="RefSeq" id="WP_250917615.1">
    <property type="nucleotide sequence ID" value="NZ_JAMQAW010000002.1"/>
</dbReference>
<dbReference type="CDD" id="cd01741">
    <property type="entry name" value="GATase1_1"/>
    <property type="match status" value="1"/>
</dbReference>
<gene>
    <name evidence="2" type="ORF">NBG84_02875</name>
</gene>
<protein>
    <submittedName>
        <fullName evidence="2">Type 1 glutamine amidotransferase</fullName>
    </submittedName>
</protein>
<dbReference type="InterPro" id="IPR017926">
    <property type="entry name" value="GATASE"/>
</dbReference>
<keyword evidence="3" id="KW-1185">Reference proteome</keyword>
<dbReference type="PROSITE" id="PS51273">
    <property type="entry name" value="GATASE_TYPE_1"/>
    <property type="match status" value="1"/>
</dbReference>
<feature type="domain" description="Glutamine amidotransferase" evidence="1">
    <location>
        <begin position="18"/>
        <end position="180"/>
    </location>
</feature>
<dbReference type="Pfam" id="PF00117">
    <property type="entry name" value="GATase"/>
    <property type="match status" value="1"/>
</dbReference>